<dbReference type="Gene3D" id="3.40.50.2000">
    <property type="entry name" value="Glycogen Phosphorylase B"/>
    <property type="match status" value="2"/>
</dbReference>
<keyword evidence="7 10" id="KW-0472">Membrane</keyword>
<evidence type="ECO:0000313" key="13">
    <source>
        <dbReference type="EMBL" id="AMK12936.1"/>
    </source>
</evidence>
<dbReference type="EC" id="2.4.1.227" evidence="10"/>
<comment type="caution">
    <text evidence="10">Lacks conserved residue(s) required for the propagation of feature annotation.</text>
</comment>
<dbReference type="PANTHER" id="PTHR21015">
    <property type="entry name" value="UDP-N-ACETYLGLUCOSAMINE--N-ACETYLMURAMYL-(PENTAPEPTIDE) PYROPHOSPHORYL-UNDECAPRENOL N-ACETYLGLUCOSAMINE TRANSFERASE 1"/>
    <property type="match status" value="1"/>
</dbReference>
<proteinExistence type="inferred from homology"/>
<dbReference type="InterPro" id="IPR004276">
    <property type="entry name" value="GlycoTrans_28_N"/>
</dbReference>
<keyword evidence="1 10" id="KW-1003">Cell membrane</keyword>
<feature type="binding site" evidence="10">
    <location>
        <position position="124"/>
    </location>
    <ligand>
        <name>UDP-N-acetyl-alpha-D-glucosamine</name>
        <dbReference type="ChEBI" id="CHEBI:57705"/>
    </ligand>
</feature>
<evidence type="ECO:0000256" key="1">
    <source>
        <dbReference type="ARBA" id="ARBA00022475"/>
    </source>
</evidence>
<evidence type="ECO:0000256" key="3">
    <source>
        <dbReference type="ARBA" id="ARBA00022676"/>
    </source>
</evidence>
<protein>
    <recommendedName>
        <fullName evidence="10">UDP-N-acetylglucosamine--N-acetylmuramyl-(pentapeptide) pyrophosphoryl-undecaprenol N-acetylglucosamine transferase</fullName>
        <ecNumber evidence="10">2.4.1.227</ecNumber>
    </recommendedName>
    <alternativeName>
        <fullName evidence="10">Undecaprenyl-PP-MurNAc-pentapeptide-UDPGlcNAc GlcNAc transferase</fullName>
    </alternativeName>
</protein>
<evidence type="ECO:0000256" key="6">
    <source>
        <dbReference type="ARBA" id="ARBA00022984"/>
    </source>
</evidence>
<evidence type="ECO:0000256" key="8">
    <source>
        <dbReference type="ARBA" id="ARBA00023306"/>
    </source>
</evidence>
<feature type="binding site" evidence="10">
    <location>
        <position position="165"/>
    </location>
    <ligand>
        <name>UDP-N-acetyl-alpha-D-glucosamine</name>
        <dbReference type="ChEBI" id="CHEBI:57705"/>
    </ligand>
</feature>
<accession>A0ABN4M935</accession>
<evidence type="ECO:0000256" key="5">
    <source>
        <dbReference type="ARBA" id="ARBA00022960"/>
    </source>
</evidence>
<feature type="binding site" evidence="10">
    <location>
        <begin position="11"/>
        <end position="13"/>
    </location>
    <ligand>
        <name>UDP-N-acetyl-alpha-D-glucosamine</name>
        <dbReference type="ChEBI" id="CHEBI:57705"/>
    </ligand>
</feature>
<dbReference type="SUPFAM" id="SSF53756">
    <property type="entry name" value="UDP-Glycosyltransferase/glycogen phosphorylase"/>
    <property type="match status" value="1"/>
</dbReference>
<dbReference type="GO" id="GO:0016740">
    <property type="term" value="F:transferase activity"/>
    <property type="evidence" value="ECO:0007669"/>
    <property type="project" value="UniProtKB-KW"/>
</dbReference>
<name>A0ABN4M935_9BACT</name>
<dbReference type="EMBL" id="CP014206">
    <property type="protein sequence ID" value="AMK12936.1"/>
    <property type="molecule type" value="Genomic_DNA"/>
</dbReference>
<comment type="pathway">
    <text evidence="10">Cell wall biogenesis; peptidoglycan biosynthesis.</text>
</comment>
<dbReference type="InterPro" id="IPR006009">
    <property type="entry name" value="GlcNAc_MurG"/>
</dbReference>
<keyword evidence="9 10" id="KW-0961">Cell wall biogenesis/degradation</keyword>
<keyword evidence="3 10" id="KW-0328">Glycosyltransferase</keyword>
<dbReference type="RefSeq" id="WP_066807040.1">
    <property type="nucleotide sequence ID" value="NZ_CP014206.1"/>
</dbReference>
<feature type="binding site" evidence="10">
    <location>
        <position position="244"/>
    </location>
    <ligand>
        <name>UDP-N-acetyl-alpha-D-glucosamine</name>
        <dbReference type="ChEBI" id="CHEBI:57705"/>
    </ligand>
</feature>
<comment type="similarity">
    <text evidence="10">Belongs to the glycosyltransferase 28 family. MurG subfamily.</text>
</comment>
<keyword evidence="8 10" id="KW-0131">Cell cycle</keyword>
<keyword evidence="6 10" id="KW-0573">Peptidoglycan synthesis</keyword>
<dbReference type="Pfam" id="PF03033">
    <property type="entry name" value="Glyco_transf_28"/>
    <property type="match status" value="1"/>
</dbReference>
<comment type="function">
    <text evidence="10">Cell wall formation. Catalyzes the transfer of a GlcNAc subunit on undecaprenyl-pyrophosphoryl-MurNAc-pentapeptide (lipid intermediate I) to form undecaprenyl-pyrophosphoryl-MurNAc-(pentapeptide)GlcNAc (lipid intermediate II).</text>
</comment>
<organism evidence="13 14">
    <name type="scientific">Pseudodesulfovibrio indicus</name>
    <dbReference type="NCBI Taxonomy" id="1716143"/>
    <lineage>
        <taxon>Bacteria</taxon>
        <taxon>Pseudomonadati</taxon>
        <taxon>Thermodesulfobacteriota</taxon>
        <taxon>Desulfovibrionia</taxon>
        <taxon>Desulfovibrionales</taxon>
        <taxon>Desulfovibrionaceae</taxon>
    </lineage>
</organism>
<keyword evidence="5 10" id="KW-0133">Cell shape</keyword>
<comment type="subcellular location">
    <subcellularLocation>
        <location evidence="10">Cell membrane</location>
        <topology evidence="10">Peripheral membrane protein</topology>
        <orientation evidence="10">Cytoplasmic side</orientation>
    </subcellularLocation>
</comment>
<evidence type="ECO:0000256" key="10">
    <source>
        <dbReference type="HAMAP-Rule" id="MF_00033"/>
    </source>
</evidence>
<dbReference type="CDD" id="cd03785">
    <property type="entry name" value="GT28_MurG"/>
    <property type="match status" value="1"/>
</dbReference>
<dbReference type="InterPro" id="IPR007235">
    <property type="entry name" value="Glyco_trans_28_C"/>
</dbReference>
<evidence type="ECO:0000256" key="7">
    <source>
        <dbReference type="ARBA" id="ARBA00023136"/>
    </source>
</evidence>
<evidence type="ECO:0000259" key="12">
    <source>
        <dbReference type="Pfam" id="PF04101"/>
    </source>
</evidence>
<feature type="binding site" evidence="10">
    <location>
        <position position="289"/>
    </location>
    <ligand>
        <name>UDP-N-acetyl-alpha-D-glucosamine</name>
        <dbReference type="ChEBI" id="CHEBI:57705"/>
    </ligand>
</feature>
<evidence type="ECO:0000256" key="9">
    <source>
        <dbReference type="ARBA" id="ARBA00023316"/>
    </source>
</evidence>
<evidence type="ECO:0000313" key="14">
    <source>
        <dbReference type="Proteomes" id="UP000055611"/>
    </source>
</evidence>
<reference evidence="13 14" key="1">
    <citation type="journal article" date="2016" name="Front. Microbiol.">
        <title>Genome Sequence of the Piezophilic, Mesophilic Sulfate-Reducing Bacterium Desulfovibrio indicus J2T.</title>
        <authorList>
            <person name="Cao J."/>
            <person name="Maignien L."/>
            <person name="Shao Z."/>
            <person name="Alain K."/>
            <person name="Jebbar M."/>
        </authorList>
    </citation>
    <scope>NUCLEOTIDE SEQUENCE [LARGE SCALE GENOMIC DNA]</scope>
    <source>
        <strain evidence="13 14">J2</strain>
    </source>
</reference>
<feature type="binding site" evidence="10">
    <location>
        <position position="190"/>
    </location>
    <ligand>
        <name>UDP-N-acetyl-alpha-D-glucosamine</name>
        <dbReference type="ChEBI" id="CHEBI:57705"/>
    </ligand>
</feature>
<comment type="catalytic activity">
    <reaction evidence="10">
        <text>di-trans,octa-cis-undecaprenyl diphospho-N-acetyl-alpha-D-muramoyl-L-alanyl-D-glutamyl-meso-2,6-diaminopimeloyl-D-alanyl-D-alanine + UDP-N-acetyl-alpha-D-glucosamine = di-trans,octa-cis-undecaprenyl diphospho-[N-acetyl-alpha-D-glucosaminyl-(1-&gt;4)]-N-acetyl-alpha-D-muramoyl-L-alanyl-D-glutamyl-meso-2,6-diaminopimeloyl-D-alanyl-D-alanine + UDP + H(+)</text>
        <dbReference type="Rhea" id="RHEA:31227"/>
        <dbReference type="ChEBI" id="CHEBI:15378"/>
        <dbReference type="ChEBI" id="CHEBI:57705"/>
        <dbReference type="ChEBI" id="CHEBI:58223"/>
        <dbReference type="ChEBI" id="CHEBI:61387"/>
        <dbReference type="ChEBI" id="CHEBI:61388"/>
        <dbReference type="EC" id="2.4.1.227"/>
    </reaction>
</comment>
<dbReference type="Proteomes" id="UP000055611">
    <property type="component" value="Chromosome"/>
</dbReference>
<evidence type="ECO:0000259" key="11">
    <source>
        <dbReference type="Pfam" id="PF03033"/>
    </source>
</evidence>
<evidence type="ECO:0000256" key="2">
    <source>
        <dbReference type="ARBA" id="ARBA00022618"/>
    </source>
</evidence>
<feature type="domain" description="Glycosyl transferase family 28 C-terminal" evidence="12">
    <location>
        <begin position="184"/>
        <end position="346"/>
    </location>
</feature>
<keyword evidence="4 10" id="KW-0808">Transferase</keyword>
<keyword evidence="2 10" id="KW-0132">Cell division</keyword>
<sequence>MNRVVLTTGGTGGHIFPALAVATALTLRNRGVDILFMGGPGPEGDLARKHGLKFMELPASGIMGKGLPGLVSAVGWIGTGVPRAAWALFRFRPDAVIGFGGYAGFCPVVAARLLGIPAAVHEQNSVPGVTNKALGKLVNRIFLSFPDRMGVFPAHKTVLTGNPVRLDIVQAADRRRGRPQGKRVLVLGGSQGAKPINDAFIEALPALMEAGVTLVHQAGRADFSRVRTAYEAADADPAQVRDFIEDMATEYALCDLAVCRSGASTVFEVAAAGVPALFVPFPQAAHDHQTMNAQAMSDIGAAILLPQSELTGARLADAVTRLLADRGRLDGMEAAARSFARKDAAADIVAGLEGLA</sequence>
<dbReference type="Pfam" id="PF04101">
    <property type="entry name" value="Glyco_tran_28_C"/>
    <property type="match status" value="1"/>
</dbReference>
<evidence type="ECO:0000256" key="4">
    <source>
        <dbReference type="ARBA" id="ARBA00022679"/>
    </source>
</evidence>
<gene>
    <name evidence="10" type="primary">murG</name>
    <name evidence="13" type="ORF">AWY79_05860</name>
</gene>
<dbReference type="HAMAP" id="MF_00033">
    <property type="entry name" value="MurG"/>
    <property type="match status" value="1"/>
</dbReference>
<dbReference type="PANTHER" id="PTHR21015:SF22">
    <property type="entry name" value="GLYCOSYLTRANSFERASE"/>
    <property type="match status" value="1"/>
</dbReference>
<feature type="domain" description="Glycosyltransferase family 28 N-terminal" evidence="11">
    <location>
        <begin position="4"/>
        <end position="142"/>
    </location>
</feature>
<keyword evidence="14" id="KW-1185">Reference proteome</keyword>
<dbReference type="NCBIfam" id="TIGR01133">
    <property type="entry name" value="murG"/>
    <property type="match status" value="1"/>
</dbReference>